<dbReference type="HOGENOM" id="CLU_1666951_0_0_10"/>
<keyword evidence="1" id="KW-0812">Transmembrane</keyword>
<dbReference type="KEGG" id="hhy:Halhy_1272"/>
<gene>
    <name evidence="2" type="ordered locus">Halhy_1272</name>
</gene>
<dbReference type="AlphaFoldDB" id="F4KU31"/>
<dbReference type="STRING" id="760192.Halhy_1272"/>
<dbReference type="EMBL" id="CP002691">
    <property type="protein sequence ID" value="AEE49167.1"/>
    <property type="molecule type" value="Genomic_DNA"/>
</dbReference>
<keyword evidence="1" id="KW-1133">Transmembrane helix</keyword>
<accession>F4KU31</accession>
<evidence type="ECO:0000313" key="3">
    <source>
        <dbReference type="Proteomes" id="UP000008461"/>
    </source>
</evidence>
<sequence length="158" mass="18107">MESVQNHFYLDLGENPAPLFLRRIALGIALVLIPLGIYILVDGIIEGRSVWRIITSMIHFFTVIVLGWHLHRERFAPIGEAFVRITSDAIEFRNMDQKETTHIPLNQIAANDRNWQRVGIKAKDQPWLHINAPSRTKAKLILEHLQKAIQATTISNIE</sequence>
<reference key="2">
    <citation type="submission" date="2011-04" db="EMBL/GenBank/DDBJ databases">
        <title>Complete sequence of chromosome of Haliscomenobacter hydrossis DSM 1100.</title>
        <authorList>
            <consortium name="US DOE Joint Genome Institute (JGI-PGF)"/>
            <person name="Lucas S."/>
            <person name="Han J."/>
            <person name="Lapidus A."/>
            <person name="Bruce D."/>
            <person name="Goodwin L."/>
            <person name="Pitluck S."/>
            <person name="Peters L."/>
            <person name="Kyrpides N."/>
            <person name="Mavromatis K."/>
            <person name="Ivanova N."/>
            <person name="Ovchinnikova G."/>
            <person name="Pagani I."/>
            <person name="Daligault H."/>
            <person name="Detter J.C."/>
            <person name="Han C."/>
            <person name="Land M."/>
            <person name="Hauser L."/>
            <person name="Markowitz V."/>
            <person name="Cheng J.-F."/>
            <person name="Hugenholtz P."/>
            <person name="Woyke T."/>
            <person name="Wu D."/>
            <person name="Verbarg S."/>
            <person name="Frueling A."/>
            <person name="Brambilla E."/>
            <person name="Klenk H.-P."/>
            <person name="Eisen J.A."/>
        </authorList>
    </citation>
    <scope>NUCLEOTIDE SEQUENCE</scope>
    <source>
        <strain>DSM 1100</strain>
    </source>
</reference>
<keyword evidence="3" id="KW-1185">Reference proteome</keyword>
<protein>
    <submittedName>
        <fullName evidence="2">Uncharacterized protein</fullName>
    </submittedName>
</protein>
<keyword evidence="1" id="KW-0472">Membrane</keyword>
<feature type="transmembrane region" description="Helical" evidence="1">
    <location>
        <begin position="20"/>
        <end position="41"/>
    </location>
</feature>
<dbReference type="Proteomes" id="UP000008461">
    <property type="component" value="Chromosome"/>
</dbReference>
<reference evidence="2 3" key="1">
    <citation type="journal article" date="2011" name="Stand. Genomic Sci.">
        <title>Complete genome sequence of Haliscomenobacter hydrossis type strain (O).</title>
        <authorList>
            <consortium name="US DOE Joint Genome Institute (JGI-PGF)"/>
            <person name="Daligault H."/>
            <person name="Lapidus A."/>
            <person name="Zeytun A."/>
            <person name="Nolan M."/>
            <person name="Lucas S."/>
            <person name="Del Rio T.G."/>
            <person name="Tice H."/>
            <person name="Cheng J.F."/>
            <person name="Tapia R."/>
            <person name="Han C."/>
            <person name="Goodwin L."/>
            <person name="Pitluck S."/>
            <person name="Liolios K."/>
            <person name="Pagani I."/>
            <person name="Ivanova N."/>
            <person name="Huntemann M."/>
            <person name="Mavromatis K."/>
            <person name="Mikhailova N."/>
            <person name="Pati A."/>
            <person name="Chen A."/>
            <person name="Palaniappan K."/>
            <person name="Land M."/>
            <person name="Hauser L."/>
            <person name="Brambilla E.M."/>
            <person name="Rohde M."/>
            <person name="Verbarg S."/>
            <person name="Goker M."/>
            <person name="Bristow J."/>
            <person name="Eisen J.A."/>
            <person name="Markowitz V."/>
            <person name="Hugenholtz P."/>
            <person name="Kyrpides N.C."/>
            <person name="Klenk H.P."/>
            <person name="Woyke T."/>
        </authorList>
    </citation>
    <scope>NUCLEOTIDE SEQUENCE [LARGE SCALE GENOMIC DNA]</scope>
    <source>
        <strain evidence="3">ATCC 27775 / DSM 1100 / LMG 10767 / O</strain>
    </source>
</reference>
<feature type="transmembrane region" description="Helical" evidence="1">
    <location>
        <begin position="53"/>
        <end position="70"/>
    </location>
</feature>
<organism evidence="2 3">
    <name type="scientific">Haliscomenobacter hydrossis (strain ATCC 27775 / DSM 1100 / LMG 10767 / O)</name>
    <dbReference type="NCBI Taxonomy" id="760192"/>
    <lineage>
        <taxon>Bacteria</taxon>
        <taxon>Pseudomonadati</taxon>
        <taxon>Bacteroidota</taxon>
        <taxon>Saprospiria</taxon>
        <taxon>Saprospirales</taxon>
        <taxon>Haliscomenobacteraceae</taxon>
        <taxon>Haliscomenobacter</taxon>
    </lineage>
</organism>
<proteinExistence type="predicted"/>
<dbReference type="RefSeq" id="WP_013763722.1">
    <property type="nucleotide sequence ID" value="NC_015510.1"/>
</dbReference>
<evidence type="ECO:0000313" key="2">
    <source>
        <dbReference type="EMBL" id="AEE49167.1"/>
    </source>
</evidence>
<name>F4KU31_HALH1</name>
<evidence type="ECO:0000256" key="1">
    <source>
        <dbReference type="SAM" id="Phobius"/>
    </source>
</evidence>